<feature type="compositionally biased region" description="Low complexity" evidence="1">
    <location>
        <begin position="37"/>
        <end position="52"/>
    </location>
</feature>
<dbReference type="PANTHER" id="PTHR14374:SF0">
    <property type="entry name" value="TRAFFICKING PROTEIN PARTICLE COMPLEX SUBUNIT 11"/>
    <property type="match status" value="1"/>
</dbReference>
<accession>A0A9N9BFH8</accession>
<feature type="domain" description="Trafficking protein particle complex subunit 11" evidence="2">
    <location>
        <begin position="419"/>
        <end position="673"/>
    </location>
</feature>
<sequence length="1284" mass="144347">MESLPREFILHKIPLMAVMGLGTGKDSEPTSPTSPVSRRNSMSTGSSSSITTRQQISKSLLALLTAKNQGAGGGIWEAGKGSNATFHVVAVEKNHEFPSRKFSSRSSSTAAPHLTMPVPHSPLSPLTPGSPLHPDGLISPIWVRKHRETIPAVAVGFYDLWDRSSSSTTAMGGISSEKLDEKGDGNGVGVSISVHETLDTSDNIEKERDRQLAAEISERRKTTQDRGIKFAAVVILKQQHIDDPAIEERINFIRKSSGLEQKNSFFVLSSTTQNELQNFAINLQKSLYEVALGYYREIGKRIKKKRSKLPSPVSAPYVQLPSDQLPNMAPQRSKLPSPVSASYVQLPSEQPPNMTPQPLGIQGWMVRYDYKMATFAEFRQEIETAIKYYESAYNLLLDMFAPTSSITPGAPGFPIRTKRWTEAKVLVDCINLKICKLNLYLDVPSAATNQLNRHISTFQRLSNTWGIGENTFEYWAWLAKQYKIFGDLLDIATRSGFKINYPIVYSNNSNPADYRYGYGGGSINLKMVLQHAGFYYRFAAACTSERKKRFQSINKLIRESKDTSKLPPAQMLEAEGNIDHAVITIELLTKSYEQFKRYKSGRMTLYLASEIASTYFESGKYEMALKFFERIAKTYRKENWHSILESILRLSLKCARELGDWENVIKYLIELLSDLTCNFQFRQTSTFVGAPTPFQIVINTSSNSPVQPIRFDYLHLSFNNAHFNYHLIDKGELTTNNSFNHKEKIKWVDCREDCQQTEVEGFGFVWTKKVNLNITSGSTFVYEGLLVPTESGELTLLTISLGLLTPNWEIELNFNSKSEFNDSKIKGKWLEFKQENNTELNDKITVTKPKFVPLEGSGEPSSIKITHKRAKVDIQVKHHSPALLNEHFPIELTILNLEAEDVKVVLNVELVSIDFEGSFAYLTTDITEEGKQSLNGIDVGIIPAGQSSIKVVYIFGEKLPITRTLHLSIWYASASGIPTTLPPTQGWIEKDEELRIPFIVPFDVSFSLISQYKGIKQKSGNNDVNKRDEQESFERLERHLLVSKITSSGPWDIIVSGVDLPDTLESNNKLKIRGFSTELEDDSHQQKQVWRPGGVYQANYLLELTNSDLVSSPVAVNTGSLVITWRRSTKSGDVNTIFTKTMFPAPSIEPSKSFISVTILTPPALVVGQLFTLTYDITNFSLLPAQIHVYVEVHEAFVFAGYKQTLIRVSPLSTCLFKVNCFPLVAGKVRLPRVRFVLKADPNISPPIVDQDLKIFAPGIKENTDDDDIMMFIRPRQNIEEIIQ</sequence>
<dbReference type="Pfam" id="PF11817">
    <property type="entry name" value="Foie-gras_1"/>
    <property type="match status" value="1"/>
</dbReference>
<proteinExistence type="predicted"/>
<evidence type="ECO:0000256" key="1">
    <source>
        <dbReference type="SAM" id="MobiDB-lite"/>
    </source>
</evidence>
<dbReference type="Proteomes" id="UP000789508">
    <property type="component" value="Unassembled WGS sequence"/>
</dbReference>
<organism evidence="3 4">
    <name type="scientific">Ambispora leptoticha</name>
    <dbReference type="NCBI Taxonomy" id="144679"/>
    <lineage>
        <taxon>Eukaryota</taxon>
        <taxon>Fungi</taxon>
        <taxon>Fungi incertae sedis</taxon>
        <taxon>Mucoromycota</taxon>
        <taxon>Glomeromycotina</taxon>
        <taxon>Glomeromycetes</taxon>
        <taxon>Archaeosporales</taxon>
        <taxon>Ambisporaceae</taxon>
        <taxon>Ambispora</taxon>
    </lineage>
</organism>
<dbReference type="Gene3D" id="1.25.40.10">
    <property type="entry name" value="Tetratricopeptide repeat domain"/>
    <property type="match status" value="1"/>
</dbReference>
<comment type="caution">
    <text evidence="3">The sequence shown here is derived from an EMBL/GenBank/DDBJ whole genome shotgun (WGS) entry which is preliminary data.</text>
</comment>
<keyword evidence="4" id="KW-1185">Reference proteome</keyword>
<dbReference type="OrthoDB" id="6278596at2759"/>
<evidence type="ECO:0000259" key="2">
    <source>
        <dbReference type="Pfam" id="PF11817"/>
    </source>
</evidence>
<dbReference type="EMBL" id="CAJVPS010002179">
    <property type="protein sequence ID" value="CAG8562050.1"/>
    <property type="molecule type" value="Genomic_DNA"/>
</dbReference>
<gene>
    <name evidence="3" type="ORF">ALEPTO_LOCUS6397</name>
</gene>
<dbReference type="SUPFAM" id="SSF48452">
    <property type="entry name" value="TPR-like"/>
    <property type="match status" value="1"/>
</dbReference>
<name>A0A9N9BFH8_9GLOM</name>
<evidence type="ECO:0000313" key="3">
    <source>
        <dbReference type="EMBL" id="CAG8562050.1"/>
    </source>
</evidence>
<dbReference type="InterPro" id="IPR021773">
    <property type="entry name" value="TPC11"/>
</dbReference>
<reference evidence="3" key="1">
    <citation type="submission" date="2021-06" db="EMBL/GenBank/DDBJ databases">
        <authorList>
            <person name="Kallberg Y."/>
            <person name="Tangrot J."/>
            <person name="Rosling A."/>
        </authorList>
    </citation>
    <scope>NUCLEOTIDE SEQUENCE</scope>
    <source>
        <strain evidence="3">FL130A</strain>
    </source>
</reference>
<protein>
    <submittedName>
        <fullName evidence="3">3931_t:CDS:1</fullName>
    </submittedName>
</protein>
<feature type="region of interest" description="Disordered" evidence="1">
    <location>
        <begin position="21"/>
        <end position="52"/>
    </location>
</feature>
<dbReference type="PANTHER" id="PTHR14374">
    <property type="entry name" value="FOIE GRAS"/>
    <property type="match status" value="1"/>
</dbReference>
<dbReference type="InterPro" id="IPR011990">
    <property type="entry name" value="TPR-like_helical_dom_sf"/>
</dbReference>
<evidence type="ECO:0000313" key="4">
    <source>
        <dbReference type="Proteomes" id="UP000789508"/>
    </source>
</evidence>